<comment type="caution">
    <text evidence="1">The sequence shown here is derived from an EMBL/GenBank/DDBJ whole genome shotgun (WGS) entry which is preliminary data.</text>
</comment>
<dbReference type="Proteomes" id="UP000241890">
    <property type="component" value="Unassembled WGS sequence"/>
</dbReference>
<gene>
    <name evidence="1" type="ORF">FCC1311_032362</name>
</gene>
<sequence length="66" mass="7676">MPKARVAVTLPEVRADATPKERREAKLREYQERCEEASHRSPWQRLFFVAPKKNKQHQDSDQAASA</sequence>
<evidence type="ECO:0000313" key="2">
    <source>
        <dbReference type="Proteomes" id="UP000241890"/>
    </source>
</evidence>
<organism evidence="1 2">
    <name type="scientific">Hondaea fermentalgiana</name>
    <dbReference type="NCBI Taxonomy" id="2315210"/>
    <lineage>
        <taxon>Eukaryota</taxon>
        <taxon>Sar</taxon>
        <taxon>Stramenopiles</taxon>
        <taxon>Bigyra</taxon>
        <taxon>Labyrinthulomycetes</taxon>
        <taxon>Thraustochytrida</taxon>
        <taxon>Thraustochytriidae</taxon>
        <taxon>Hondaea</taxon>
    </lineage>
</organism>
<keyword evidence="2" id="KW-1185">Reference proteome</keyword>
<dbReference type="InParanoid" id="A0A2R5GEH2"/>
<accession>A0A2R5GEH2</accession>
<protein>
    <submittedName>
        <fullName evidence="1">Uncharacterized protein</fullName>
    </submittedName>
</protein>
<name>A0A2R5GEH2_9STRA</name>
<proteinExistence type="predicted"/>
<dbReference type="EMBL" id="BEYU01000027">
    <property type="protein sequence ID" value="GBG27013.1"/>
    <property type="molecule type" value="Genomic_DNA"/>
</dbReference>
<reference evidence="1 2" key="1">
    <citation type="submission" date="2017-12" db="EMBL/GenBank/DDBJ databases">
        <title>Sequencing, de novo assembly and annotation of complete genome of a new Thraustochytrid species, strain FCC1311.</title>
        <authorList>
            <person name="Sedici K."/>
            <person name="Godart F."/>
            <person name="Aiese Cigliano R."/>
            <person name="Sanseverino W."/>
            <person name="Barakat M."/>
            <person name="Ortet P."/>
            <person name="Marechal E."/>
            <person name="Cagnac O."/>
            <person name="Amato A."/>
        </authorList>
    </citation>
    <scope>NUCLEOTIDE SEQUENCE [LARGE SCALE GENOMIC DNA]</scope>
</reference>
<evidence type="ECO:0000313" key="1">
    <source>
        <dbReference type="EMBL" id="GBG27013.1"/>
    </source>
</evidence>
<dbReference type="AlphaFoldDB" id="A0A2R5GEH2"/>